<evidence type="ECO:0000256" key="7">
    <source>
        <dbReference type="RuleBase" id="RU361153"/>
    </source>
</evidence>
<organism evidence="11 12">
    <name type="scientific">Pythium insidiosum</name>
    <name type="common">Pythiosis disease agent</name>
    <dbReference type="NCBI Taxonomy" id="114742"/>
    <lineage>
        <taxon>Eukaryota</taxon>
        <taxon>Sar</taxon>
        <taxon>Stramenopiles</taxon>
        <taxon>Oomycota</taxon>
        <taxon>Peronosporomycetes</taxon>
        <taxon>Pythiales</taxon>
        <taxon>Pythiaceae</taxon>
        <taxon>Pythium</taxon>
    </lineage>
</organism>
<dbReference type="EMBL" id="JAKCXM010000189">
    <property type="protein sequence ID" value="KAJ0399238.1"/>
    <property type="molecule type" value="Genomic_DNA"/>
</dbReference>
<keyword evidence="3" id="KW-0136">Cellulose degradation</keyword>
<evidence type="ECO:0000313" key="11">
    <source>
        <dbReference type="EMBL" id="KAJ0399238.1"/>
    </source>
</evidence>
<keyword evidence="12" id="KW-1185">Reference proteome</keyword>
<dbReference type="Pfam" id="PF00150">
    <property type="entry name" value="Cellulase"/>
    <property type="match status" value="1"/>
</dbReference>
<dbReference type="PANTHER" id="PTHR35923">
    <property type="entry name" value="MAJOR EXTRACELLULAR ENDOGLUCANASE"/>
    <property type="match status" value="1"/>
</dbReference>
<feature type="transmembrane region" description="Helical" evidence="9">
    <location>
        <begin position="90"/>
        <end position="112"/>
    </location>
</feature>
<proteinExistence type="inferred from homology"/>
<dbReference type="InterPro" id="IPR017853">
    <property type="entry name" value="GH"/>
</dbReference>
<dbReference type="AlphaFoldDB" id="A0AAD5Q9S7"/>
<evidence type="ECO:0000256" key="3">
    <source>
        <dbReference type="ARBA" id="ARBA00023001"/>
    </source>
</evidence>
<protein>
    <recommendedName>
        <fullName evidence="10">Glycoside hydrolase family 5 domain-containing protein</fullName>
    </recommendedName>
</protein>
<comment type="caution">
    <text evidence="11">The sequence shown here is derived from an EMBL/GenBank/DDBJ whole genome shotgun (WGS) entry which is preliminary data.</text>
</comment>
<feature type="domain" description="Glycoside hydrolase family 5" evidence="10">
    <location>
        <begin position="172"/>
        <end position="518"/>
    </location>
</feature>
<keyword evidence="5 7" id="KW-0326">Glycosidase</keyword>
<dbReference type="GO" id="GO:0030245">
    <property type="term" value="P:cellulose catabolic process"/>
    <property type="evidence" value="ECO:0007669"/>
    <property type="project" value="UniProtKB-KW"/>
</dbReference>
<keyword evidence="2 7" id="KW-0378">Hydrolase</keyword>
<evidence type="ECO:0000259" key="10">
    <source>
        <dbReference type="Pfam" id="PF00150"/>
    </source>
</evidence>
<evidence type="ECO:0000256" key="5">
    <source>
        <dbReference type="ARBA" id="ARBA00023295"/>
    </source>
</evidence>
<evidence type="ECO:0000256" key="6">
    <source>
        <dbReference type="ARBA" id="ARBA00023326"/>
    </source>
</evidence>
<keyword evidence="9" id="KW-0472">Membrane</keyword>
<name>A0AAD5Q9S7_PYTIN</name>
<feature type="region of interest" description="Disordered" evidence="8">
    <location>
        <begin position="1"/>
        <end position="24"/>
    </location>
</feature>
<evidence type="ECO:0000256" key="2">
    <source>
        <dbReference type="ARBA" id="ARBA00022801"/>
    </source>
</evidence>
<dbReference type="Proteomes" id="UP001209570">
    <property type="component" value="Unassembled WGS sequence"/>
</dbReference>
<keyword evidence="4" id="KW-0119">Carbohydrate metabolism</keyword>
<gene>
    <name evidence="11" type="ORF">P43SY_007086</name>
</gene>
<evidence type="ECO:0000313" key="12">
    <source>
        <dbReference type="Proteomes" id="UP001209570"/>
    </source>
</evidence>
<dbReference type="PANTHER" id="PTHR35923:SF2">
    <property type="entry name" value="ENDOGLUCANASE"/>
    <property type="match status" value="1"/>
</dbReference>
<evidence type="ECO:0000256" key="4">
    <source>
        <dbReference type="ARBA" id="ARBA00023277"/>
    </source>
</evidence>
<dbReference type="SUPFAM" id="SSF51445">
    <property type="entry name" value="(Trans)glycosidases"/>
    <property type="match status" value="1"/>
</dbReference>
<accession>A0AAD5Q9S7</accession>
<dbReference type="PROSITE" id="PS00659">
    <property type="entry name" value="GLYCOSYL_HYDROL_F5"/>
    <property type="match status" value="1"/>
</dbReference>
<keyword evidence="6" id="KW-0624">Polysaccharide degradation</keyword>
<sequence length="606" mass="67196">MYQQDSPAEVRDSSIISGQSSPNHRIWKDTSAEERFGNYLDNDNMQLRPTMANRPTVAGLAAAQHADIAVGTLDDDGAAKSKTYKGRKRVWPGALFLLVMTVGAFAAIAWFGKEQYDAAQKQQAVSEEFTAPRTPRKILPLKVCRVPNYVTDKGKLYAIGGDKKHEVHFTGINWSGMENVEGVPHGIAPRQSDLDTIAKRLQEMEINAVRLPLNAKMVIDDSPPDVMRFVSRSQADIYGVSSYMDMIKKVVQGLARKQIAVLLDLHKIDPAYNESTSEELWFTDEYPETAIIDMFKKLATALCNEQHYNIIGIDIKNEPVKGCWPAKDTDSYCPPERNWPRAVERIGAEILKVCPNWLLVVEGLYATNIVSEFNGKNYTYNDWYGASFQNATKNPIKLKPDNKIVFAPHFYSPSVYPSSYFFAKQESAADGSVTVEEYPDTPDGNAKLQAAVTTVLDNAFGEVLTKGTAPVFYGEFGGIYGVKELLKGKTSTRVIDMLIQYADKRGMIGGFSWALNPDGNYDFNDKYVGYLKGAARKPWMFGLYADEKWDKFNEDYAEGLRKLKGNGIIPCFDRIVGTKEVDGSGSGGAEVTVAPVPAPKVTPKAA</sequence>
<keyword evidence="9" id="KW-0812">Transmembrane</keyword>
<dbReference type="GO" id="GO:0004553">
    <property type="term" value="F:hydrolase activity, hydrolyzing O-glycosyl compounds"/>
    <property type="evidence" value="ECO:0007669"/>
    <property type="project" value="InterPro"/>
</dbReference>
<dbReference type="InterPro" id="IPR018087">
    <property type="entry name" value="Glyco_hydro_5_CS"/>
</dbReference>
<dbReference type="InterPro" id="IPR001547">
    <property type="entry name" value="Glyco_hydro_5"/>
</dbReference>
<dbReference type="Gene3D" id="3.20.20.80">
    <property type="entry name" value="Glycosidases"/>
    <property type="match status" value="1"/>
</dbReference>
<evidence type="ECO:0000256" key="8">
    <source>
        <dbReference type="SAM" id="MobiDB-lite"/>
    </source>
</evidence>
<evidence type="ECO:0000256" key="9">
    <source>
        <dbReference type="SAM" id="Phobius"/>
    </source>
</evidence>
<comment type="similarity">
    <text evidence="1 7">Belongs to the glycosyl hydrolase 5 (cellulase A) family.</text>
</comment>
<evidence type="ECO:0000256" key="1">
    <source>
        <dbReference type="ARBA" id="ARBA00005641"/>
    </source>
</evidence>
<keyword evidence="9" id="KW-1133">Transmembrane helix</keyword>
<reference evidence="11" key="1">
    <citation type="submission" date="2021-12" db="EMBL/GenBank/DDBJ databases">
        <title>Prjna785345.</title>
        <authorList>
            <person name="Rujirawat T."/>
            <person name="Krajaejun T."/>
        </authorList>
    </citation>
    <scope>NUCLEOTIDE SEQUENCE</scope>
    <source>
        <strain evidence="11">Pi057C3</strain>
    </source>
</reference>
<feature type="compositionally biased region" description="Polar residues" evidence="8">
    <location>
        <begin position="14"/>
        <end position="23"/>
    </location>
</feature>